<proteinExistence type="predicted"/>
<gene>
    <name evidence="1" type="ORF">CFOL_v3_01899</name>
</gene>
<dbReference type="EMBL" id="BDDD01000065">
    <property type="protein sequence ID" value="GAV58365.1"/>
    <property type="molecule type" value="Genomic_DNA"/>
</dbReference>
<dbReference type="STRING" id="3775.A0A1Q3ARR7"/>
<dbReference type="InParanoid" id="A0A1Q3ARR7"/>
<sequence>LRLTQFLMALRDDFEPTHASILNRQSLPSLETALSELISEETWRLSIKFQQFPFIIVVTSSTPPQRPDDSKRPHFTHCHRIGHIMKTCYDIVGRPSGKSFGLKSAVAATTAPSSSESSSRIH</sequence>
<keyword evidence="2" id="KW-1185">Reference proteome</keyword>
<dbReference type="PANTHER" id="PTHR34222:SF100">
    <property type="entry name" value="CCHC-TYPE DOMAIN-CONTAINING PROTEIN"/>
    <property type="match status" value="1"/>
</dbReference>
<reference evidence="2" key="1">
    <citation type="submission" date="2016-04" db="EMBL/GenBank/DDBJ databases">
        <title>Cephalotus genome sequencing.</title>
        <authorList>
            <person name="Fukushima K."/>
            <person name="Hasebe M."/>
            <person name="Fang X."/>
        </authorList>
    </citation>
    <scope>NUCLEOTIDE SEQUENCE [LARGE SCALE GENOMIC DNA]</scope>
    <source>
        <strain evidence="2">cv. St1</strain>
    </source>
</reference>
<name>A0A1Q3ARR7_CEPFO</name>
<protein>
    <submittedName>
        <fullName evidence="1">Uncharacterized protein</fullName>
    </submittedName>
</protein>
<dbReference type="PANTHER" id="PTHR34222">
    <property type="entry name" value="GAG_PRE-INTEGRS DOMAIN-CONTAINING PROTEIN"/>
    <property type="match status" value="1"/>
</dbReference>
<dbReference type="Proteomes" id="UP000187406">
    <property type="component" value="Unassembled WGS sequence"/>
</dbReference>
<dbReference type="OrthoDB" id="1706811at2759"/>
<organism evidence="1 2">
    <name type="scientific">Cephalotus follicularis</name>
    <name type="common">Albany pitcher plant</name>
    <dbReference type="NCBI Taxonomy" id="3775"/>
    <lineage>
        <taxon>Eukaryota</taxon>
        <taxon>Viridiplantae</taxon>
        <taxon>Streptophyta</taxon>
        <taxon>Embryophyta</taxon>
        <taxon>Tracheophyta</taxon>
        <taxon>Spermatophyta</taxon>
        <taxon>Magnoliopsida</taxon>
        <taxon>eudicotyledons</taxon>
        <taxon>Gunneridae</taxon>
        <taxon>Pentapetalae</taxon>
        <taxon>rosids</taxon>
        <taxon>fabids</taxon>
        <taxon>Oxalidales</taxon>
        <taxon>Cephalotaceae</taxon>
        <taxon>Cephalotus</taxon>
    </lineage>
</organism>
<comment type="caution">
    <text evidence="1">The sequence shown here is derived from an EMBL/GenBank/DDBJ whole genome shotgun (WGS) entry which is preliminary data.</text>
</comment>
<accession>A0A1Q3ARR7</accession>
<dbReference type="AlphaFoldDB" id="A0A1Q3ARR7"/>
<evidence type="ECO:0000313" key="2">
    <source>
        <dbReference type="Proteomes" id="UP000187406"/>
    </source>
</evidence>
<evidence type="ECO:0000313" key="1">
    <source>
        <dbReference type="EMBL" id="GAV58365.1"/>
    </source>
</evidence>
<feature type="non-terminal residue" evidence="1">
    <location>
        <position position="1"/>
    </location>
</feature>